<evidence type="ECO:0000313" key="8">
    <source>
        <dbReference type="Proteomes" id="UP000199612"/>
    </source>
</evidence>
<dbReference type="InterPro" id="IPR011707">
    <property type="entry name" value="Cu-oxidase-like_N"/>
</dbReference>
<dbReference type="SUPFAM" id="SSF49503">
    <property type="entry name" value="Cupredoxins"/>
    <property type="match status" value="3"/>
</dbReference>
<dbReference type="InterPro" id="IPR008972">
    <property type="entry name" value="Cupredoxin"/>
</dbReference>
<evidence type="ECO:0000259" key="5">
    <source>
        <dbReference type="Pfam" id="PF07731"/>
    </source>
</evidence>
<dbReference type="Pfam" id="PF07732">
    <property type="entry name" value="Cu-oxidase_3"/>
    <property type="match status" value="1"/>
</dbReference>
<feature type="compositionally biased region" description="Basic and acidic residues" evidence="4">
    <location>
        <begin position="48"/>
        <end position="61"/>
    </location>
</feature>
<dbReference type="Proteomes" id="UP000199612">
    <property type="component" value="Unassembled WGS sequence"/>
</dbReference>
<dbReference type="RefSeq" id="WP_091528563.1">
    <property type="nucleotide sequence ID" value="NZ_FOLT01000002.1"/>
</dbReference>
<feature type="domain" description="Plastocyanin-like" evidence="5">
    <location>
        <begin position="380"/>
        <end position="496"/>
    </location>
</feature>
<keyword evidence="8" id="KW-1185">Reference proteome</keyword>
<protein>
    <submittedName>
        <fullName evidence="7">Multicopper oxidase with three cupredoxin domains (Includes cell division protein FtsP and spore coat protein CotA)</fullName>
    </submittedName>
</protein>
<dbReference type="GO" id="GO:0005507">
    <property type="term" value="F:copper ion binding"/>
    <property type="evidence" value="ECO:0007669"/>
    <property type="project" value="InterPro"/>
</dbReference>
<reference evidence="8" key="1">
    <citation type="submission" date="2016-10" db="EMBL/GenBank/DDBJ databases">
        <authorList>
            <person name="Varghese N."/>
            <person name="Submissions S."/>
        </authorList>
    </citation>
    <scope>NUCLEOTIDE SEQUENCE [LARGE SCALE GENOMIC DNA]</scope>
    <source>
        <strain evidence="8">DSM 23664</strain>
    </source>
</reference>
<dbReference type="GO" id="GO:0051301">
    <property type="term" value="P:cell division"/>
    <property type="evidence" value="ECO:0007669"/>
    <property type="project" value="UniProtKB-KW"/>
</dbReference>
<dbReference type="PROSITE" id="PS00080">
    <property type="entry name" value="MULTICOPPER_OXIDASE2"/>
    <property type="match status" value="1"/>
</dbReference>
<dbReference type="PROSITE" id="PS00079">
    <property type="entry name" value="MULTICOPPER_OXIDASE1"/>
    <property type="match status" value="1"/>
</dbReference>
<keyword evidence="7" id="KW-0131">Cell cycle</keyword>
<comment type="similarity">
    <text evidence="1">Belongs to the multicopper oxidase family.</text>
</comment>
<keyword evidence="7" id="KW-0167">Capsid protein</keyword>
<name>A0A1I1FSB0_9LACT</name>
<feature type="region of interest" description="Disordered" evidence="4">
    <location>
        <begin position="41"/>
        <end position="74"/>
    </location>
</feature>
<dbReference type="CDD" id="cd04232">
    <property type="entry name" value="CuRO_1_CueO_FtsP"/>
    <property type="match status" value="1"/>
</dbReference>
<evidence type="ECO:0000313" key="7">
    <source>
        <dbReference type="EMBL" id="SFC01896.1"/>
    </source>
</evidence>
<evidence type="ECO:0000256" key="4">
    <source>
        <dbReference type="SAM" id="MobiDB-lite"/>
    </source>
</evidence>
<accession>A0A1I1FSB0</accession>
<dbReference type="STRING" id="753702.SAMN04488102_102215"/>
<dbReference type="InterPro" id="IPR011706">
    <property type="entry name" value="Cu-oxidase_C"/>
</dbReference>
<dbReference type="CDD" id="cd13890">
    <property type="entry name" value="CuRO_3_CueO_FtsP"/>
    <property type="match status" value="1"/>
</dbReference>
<dbReference type="EMBL" id="FOLT01000002">
    <property type="protein sequence ID" value="SFC01896.1"/>
    <property type="molecule type" value="Genomic_DNA"/>
</dbReference>
<gene>
    <name evidence="7" type="ORF">SAMN04488102_102215</name>
</gene>
<evidence type="ECO:0000256" key="1">
    <source>
        <dbReference type="ARBA" id="ARBA00010609"/>
    </source>
</evidence>
<dbReference type="InterPro" id="IPR002355">
    <property type="entry name" value="Cu_oxidase_Cu_BS"/>
</dbReference>
<keyword evidence="7" id="KW-0946">Virion</keyword>
<keyword evidence="2" id="KW-0479">Metal-binding</keyword>
<dbReference type="InterPro" id="IPR045087">
    <property type="entry name" value="Cu-oxidase_fam"/>
</dbReference>
<dbReference type="PANTHER" id="PTHR48267">
    <property type="entry name" value="CUPREDOXIN SUPERFAMILY PROTEIN"/>
    <property type="match status" value="1"/>
</dbReference>
<keyword evidence="7" id="KW-0132">Cell division</keyword>
<dbReference type="InterPro" id="IPR033138">
    <property type="entry name" value="Cu_oxidase_CS"/>
</dbReference>
<organism evidence="7 8">
    <name type="scientific">Alkalibacterium subtropicum</name>
    <dbReference type="NCBI Taxonomy" id="753702"/>
    <lineage>
        <taxon>Bacteria</taxon>
        <taxon>Bacillati</taxon>
        <taxon>Bacillota</taxon>
        <taxon>Bacilli</taxon>
        <taxon>Lactobacillales</taxon>
        <taxon>Carnobacteriaceae</taxon>
        <taxon>Alkalibacterium</taxon>
    </lineage>
</organism>
<proteinExistence type="inferred from homology"/>
<dbReference type="OrthoDB" id="9757546at2"/>
<dbReference type="Gene3D" id="2.60.40.420">
    <property type="entry name" value="Cupredoxins - blue copper proteins"/>
    <property type="match status" value="3"/>
</dbReference>
<dbReference type="AlphaFoldDB" id="A0A1I1FSB0"/>
<keyword evidence="3" id="KW-0560">Oxidoreductase</keyword>
<dbReference type="PANTHER" id="PTHR48267:SF1">
    <property type="entry name" value="BILIRUBIN OXIDASE"/>
    <property type="match status" value="1"/>
</dbReference>
<feature type="domain" description="Plastocyanin-like" evidence="6">
    <location>
        <begin position="85"/>
        <end position="200"/>
    </location>
</feature>
<evidence type="ECO:0000256" key="2">
    <source>
        <dbReference type="ARBA" id="ARBA00022723"/>
    </source>
</evidence>
<sequence>MNKNRKRFTIIALGALLLIMYIGYLFTDLGRGLGTLGENESQLVDSGRNAETEDSQTERANKLPIPPLLDDKNPEEGKAEFDLNVQYGKKEFIEGQETNTLGYNGDYLGPVIRVDKGDDVKINVNNGLDEPTTVHWHGLEVPGEMDGGPHQVVDPATSWQPHFTIDQPAATLWYHPHLLHKTGEQVYKGLAGLFYIEDEQSKELDIPKEHGVNDIPLVIQDKRFSDNGEMPYELNMRDVMNGFLGDTVLVNGAIAPELDVKNEVIRLRLLNGSNARSYDFNFSDRSAFHQIASDGGFLETSIEMNELSLAPAERAEILVDFSDYRVGDEIVLRDGNDEVMKINIVEESTDSSDIPESLVDIVEYDREEVVKTRRFVMSGMGPMVAINDKQMDMDRIDEHLNLNELEEWVISNDSAGMGMMGETPHPFHVHGVQFQVIERNGVEPPLNEQGWKDTVMVESGEEVRILAKFKQKGLFMYHCHILEHEDAGMMGQFLVE</sequence>
<dbReference type="Pfam" id="PF07731">
    <property type="entry name" value="Cu-oxidase_2"/>
    <property type="match status" value="1"/>
</dbReference>
<evidence type="ECO:0000256" key="3">
    <source>
        <dbReference type="ARBA" id="ARBA00023002"/>
    </source>
</evidence>
<dbReference type="CDD" id="cd13867">
    <property type="entry name" value="CuRO_2_CueO_FtsP"/>
    <property type="match status" value="1"/>
</dbReference>
<evidence type="ECO:0000259" key="6">
    <source>
        <dbReference type="Pfam" id="PF07732"/>
    </source>
</evidence>
<dbReference type="GO" id="GO:0016491">
    <property type="term" value="F:oxidoreductase activity"/>
    <property type="evidence" value="ECO:0007669"/>
    <property type="project" value="UniProtKB-KW"/>
</dbReference>